<dbReference type="PROSITE" id="PS50931">
    <property type="entry name" value="HTH_LYSR"/>
    <property type="match status" value="1"/>
</dbReference>
<dbReference type="Pfam" id="PF03466">
    <property type="entry name" value="LysR_substrate"/>
    <property type="match status" value="1"/>
</dbReference>
<evidence type="ECO:0000313" key="7">
    <source>
        <dbReference type="Proteomes" id="UP001209535"/>
    </source>
</evidence>
<gene>
    <name evidence="6" type="ORF">OEZ60_00970</name>
</gene>
<dbReference type="InterPro" id="IPR000847">
    <property type="entry name" value="LysR_HTH_N"/>
</dbReference>
<dbReference type="PRINTS" id="PR00039">
    <property type="entry name" value="HTHLYSR"/>
</dbReference>
<comment type="caution">
    <text evidence="6">The sequence shown here is derived from an EMBL/GenBank/DDBJ whole genome shotgun (WGS) entry which is preliminary data.</text>
</comment>
<dbReference type="Gene3D" id="1.10.10.10">
    <property type="entry name" value="Winged helix-like DNA-binding domain superfamily/Winged helix DNA-binding domain"/>
    <property type="match status" value="1"/>
</dbReference>
<dbReference type="InterPro" id="IPR005119">
    <property type="entry name" value="LysR_subst-bd"/>
</dbReference>
<keyword evidence="3" id="KW-0238">DNA-binding</keyword>
<evidence type="ECO:0000256" key="3">
    <source>
        <dbReference type="ARBA" id="ARBA00023125"/>
    </source>
</evidence>
<evidence type="ECO:0000256" key="1">
    <source>
        <dbReference type="ARBA" id="ARBA00009437"/>
    </source>
</evidence>
<dbReference type="Proteomes" id="UP001209535">
    <property type="component" value="Unassembled WGS sequence"/>
</dbReference>
<keyword evidence="4" id="KW-0804">Transcription</keyword>
<comment type="similarity">
    <text evidence="1">Belongs to the LysR transcriptional regulatory family.</text>
</comment>
<dbReference type="InterPro" id="IPR058163">
    <property type="entry name" value="LysR-type_TF_proteobact-type"/>
</dbReference>
<keyword evidence="2" id="KW-0805">Transcription regulation</keyword>
<dbReference type="Gene3D" id="3.40.190.10">
    <property type="entry name" value="Periplasmic binding protein-like II"/>
    <property type="match status" value="2"/>
</dbReference>
<reference evidence="6 7" key="1">
    <citation type="submission" date="2022-10" db="EMBL/GenBank/DDBJ databases">
        <title>Defluviimonas sp. nov., isolated from ocean surface sediments.</title>
        <authorList>
            <person name="He W."/>
            <person name="Wang L."/>
            <person name="Zhang D.-F."/>
        </authorList>
    </citation>
    <scope>NUCLEOTIDE SEQUENCE [LARGE SCALE GENOMIC DNA]</scope>
    <source>
        <strain evidence="6 7">WL0024</strain>
    </source>
</reference>
<protein>
    <submittedName>
        <fullName evidence="6">LysR substrate-binding domain-containing protein</fullName>
    </submittedName>
</protein>
<dbReference type="PANTHER" id="PTHR30537:SF74">
    <property type="entry name" value="HTH-TYPE TRANSCRIPTIONAL REGULATOR TRPI"/>
    <property type="match status" value="1"/>
</dbReference>
<proteinExistence type="inferred from homology"/>
<evidence type="ECO:0000256" key="2">
    <source>
        <dbReference type="ARBA" id="ARBA00023015"/>
    </source>
</evidence>
<feature type="domain" description="HTH lysR-type" evidence="5">
    <location>
        <begin position="1"/>
        <end position="51"/>
    </location>
</feature>
<dbReference type="SUPFAM" id="SSF53850">
    <property type="entry name" value="Periplasmic binding protein-like II"/>
    <property type="match status" value="1"/>
</dbReference>
<evidence type="ECO:0000259" key="5">
    <source>
        <dbReference type="PROSITE" id="PS50931"/>
    </source>
</evidence>
<evidence type="ECO:0000256" key="4">
    <source>
        <dbReference type="ARBA" id="ARBA00023163"/>
    </source>
</evidence>
<evidence type="ECO:0000313" key="6">
    <source>
        <dbReference type="EMBL" id="MCU9846576.1"/>
    </source>
</evidence>
<organism evidence="6 7">
    <name type="scientific">Albidovulum salinarum</name>
    <dbReference type="NCBI Taxonomy" id="2984153"/>
    <lineage>
        <taxon>Bacteria</taxon>
        <taxon>Pseudomonadati</taxon>
        <taxon>Pseudomonadota</taxon>
        <taxon>Alphaproteobacteria</taxon>
        <taxon>Rhodobacterales</taxon>
        <taxon>Paracoccaceae</taxon>
        <taxon>Albidovulum</taxon>
    </lineage>
</organism>
<accession>A0ABT2WY23</accession>
<dbReference type="InterPro" id="IPR036390">
    <property type="entry name" value="WH_DNA-bd_sf"/>
</dbReference>
<dbReference type="RefSeq" id="WP_263332298.1">
    <property type="nucleotide sequence ID" value="NZ_JAOVQO010000001.1"/>
</dbReference>
<sequence>MFDMVARHLSITAAADVLNQSKGSISYQISKLENELGFLLFERANARLALTEAGRRLWHVSQSALSQIDREVAELRGGGPDSVTIGALTYFASRWLSPRLTRFFEAHPGLSLRIEPINSVDELRTRRVDLAILWGVGEWTDLTHELLFACPAVPTANRPVAEKVREIGIEQAVRSIPLLGDSSGDAGWRAWHEAAGLPYQPSRASLVLQDSGSRVQAVIDGQGLALWDRLIAPELEAGTLMTVADHWLTTAGYHIILPQTPLNHGAQRFLTWIRSEATAD</sequence>
<dbReference type="PANTHER" id="PTHR30537">
    <property type="entry name" value="HTH-TYPE TRANSCRIPTIONAL REGULATOR"/>
    <property type="match status" value="1"/>
</dbReference>
<dbReference type="EMBL" id="JAOVQO010000001">
    <property type="protein sequence ID" value="MCU9846576.1"/>
    <property type="molecule type" value="Genomic_DNA"/>
</dbReference>
<dbReference type="Pfam" id="PF00126">
    <property type="entry name" value="HTH_1"/>
    <property type="match status" value="1"/>
</dbReference>
<dbReference type="SUPFAM" id="SSF46785">
    <property type="entry name" value="Winged helix' DNA-binding domain"/>
    <property type="match status" value="1"/>
</dbReference>
<name>A0ABT2WY23_9RHOB</name>
<dbReference type="InterPro" id="IPR036388">
    <property type="entry name" value="WH-like_DNA-bd_sf"/>
</dbReference>
<keyword evidence="7" id="KW-1185">Reference proteome</keyword>